<name>A0A091W4M2_OPIHO</name>
<sequence length="71" mass="7817">FGTLMESSSTLFEISIPRGALENNKIMSLLGEQHGSIRPLNNMKSHCVLYGSSNVLNAGQDLTFLNTYKNI</sequence>
<keyword evidence="2" id="KW-1185">Reference proteome</keyword>
<feature type="non-terminal residue" evidence="1">
    <location>
        <position position="1"/>
    </location>
</feature>
<dbReference type="Proteomes" id="UP000053605">
    <property type="component" value="Unassembled WGS sequence"/>
</dbReference>
<dbReference type="AlphaFoldDB" id="A0A091W4M2"/>
<organism evidence="1 2">
    <name type="scientific">Opisthocomus hoazin</name>
    <name type="common">Hoatzin</name>
    <name type="synonym">Phasianus hoazin</name>
    <dbReference type="NCBI Taxonomy" id="30419"/>
    <lineage>
        <taxon>Eukaryota</taxon>
        <taxon>Metazoa</taxon>
        <taxon>Chordata</taxon>
        <taxon>Craniata</taxon>
        <taxon>Vertebrata</taxon>
        <taxon>Euteleostomi</taxon>
        <taxon>Archelosauria</taxon>
        <taxon>Archosauria</taxon>
        <taxon>Dinosauria</taxon>
        <taxon>Saurischia</taxon>
        <taxon>Theropoda</taxon>
        <taxon>Coelurosauria</taxon>
        <taxon>Aves</taxon>
        <taxon>Neognathae</taxon>
        <taxon>Neoaves</taxon>
        <taxon>Opisthocomiformes</taxon>
        <taxon>Opisthocomidae</taxon>
        <taxon>Opisthocomus</taxon>
    </lineage>
</organism>
<feature type="non-terminal residue" evidence="1">
    <location>
        <position position="71"/>
    </location>
</feature>
<evidence type="ECO:0000313" key="1">
    <source>
        <dbReference type="EMBL" id="KFR09763.1"/>
    </source>
</evidence>
<accession>A0A091W4M2</accession>
<reference evidence="1 2" key="1">
    <citation type="submission" date="2014-04" db="EMBL/GenBank/DDBJ databases">
        <title>Genome evolution of avian class.</title>
        <authorList>
            <person name="Zhang G."/>
            <person name="Li C."/>
        </authorList>
    </citation>
    <scope>NUCLEOTIDE SEQUENCE [LARGE SCALE GENOMIC DNA]</scope>
    <source>
        <strain evidence="1">BGI_N306</strain>
    </source>
</reference>
<gene>
    <name evidence="1" type="ORF">N306_03179</name>
</gene>
<proteinExistence type="predicted"/>
<dbReference type="EMBL" id="KK734599">
    <property type="protein sequence ID" value="KFR09763.1"/>
    <property type="molecule type" value="Genomic_DNA"/>
</dbReference>
<dbReference type="PhylomeDB" id="A0A091W4M2"/>
<evidence type="ECO:0000313" key="2">
    <source>
        <dbReference type="Proteomes" id="UP000053605"/>
    </source>
</evidence>
<protein>
    <submittedName>
        <fullName evidence="1">Uncharacterized protein</fullName>
    </submittedName>
</protein>